<dbReference type="AlphaFoldDB" id="A0AAE0FU45"/>
<proteinExistence type="predicted"/>
<feature type="region of interest" description="Disordered" evidence="1">
    <location>
        <begin position="1"/>
        <end position="31"/>
    </location>
</feature>
<dbReference type="EMBL" id="LGRX02013469">
    <property type="protein sequence ID" value="KAK3266054.1"/>
    <property type="molecule type" value="Genomic_DNA"/>
</dbReference>
<reference evidence="2 3" key="1">
    <citation type="journal article" date="2015" name="Genome Biol. Evol.">
        <title>Comparative Genomics of a Bacterivorous Green Alga Reveals Evolutionary Causalities and Consequences of Phago-Mixotrophic Mode of Nutrition.</title>
        <authorList>
            <person name="Burns J.A."/>
            <person name="Paasch A."/>
            <person name="Narechania A."/>
            <person name="Kim E."/>
        </authorList>
    </citation>
    <scope>NUCLEOTIDE SEQUENCE [LARGE SCALE GENOMIC DNA]</scope>
    <source>
        <strain evidence="2 3">PLY_AMNH</strain>
    </source>
</reference>
<evidence type="ECO:0000313" key="2">
    <source>
        <dbReference type="EMBL" id="KAK3266054.1"/>
    </source>
</evidence>
<protein>
    <submittedName>
        <fullName evidence="2">Uncharacterized protein</fullName>
    </submittedName>
</protein>
<sequence length="305" mass="33422">MNEQNKSSMRVRAGLPSIPTGKLGESRSGASVQVDGALTMQQLQTPSRPPNAGTSLTASVASPKPYTFAAALASIADTEALISSMAASSSHSKSQRTAAPPNRIGFRSLRTQRPVRTERFQALTPVARSRKDDRPASSISEPGRVASTPQQPNKSVKRISEATASHLADLDNILGDLKRGLSNDVGDDNAVALFTRICRRFCVGTATSQACSPVRVFSSHIAYDFHHPLHKRIEMAMFYKDMLAWSLEGSAFSFRLAKPMQFFLREYNPSNPAHRITITFDCEADLDKFYGHARHFLPTSANRKK</sequence>
<dbReference type="Proteomes" id="UP001190700">
    <property type="component" value="Unassembled WGS sequence"/>
</dbReference>
<gene>
    <name evidence="2" type="ORF">CYMTET_25297</name>
</gene>
<feature type="region of interest" description="Disordered" evidence="1">
    <location>
        <begin position="87"/>
        <end position="156"/>
    </location>
</feature>
<keyword evidence="3" id="KW-1185">Reference proteome</keyword>
<name>A0AAE0FU45_9CHLO</name>
<evidence type="ECO:0000256" key="1">
    <source>
        <dbReference type="SAM" id="MobiDB-lite"/>
    </source>
</evidence>
<comment type="caution">
    <text evidence="2">The sequence shown here is derived from an EMBL/GenBank/DDBJ whole genome shotgun (WGS) entry which is preliminary data.</text>
</comment>
<feature type="compositionally biased region" description="Low complexity" evidence="1">
    <location>
        <begin position="87"/>
        <end position="99"/>
    </location>
</feature>
<evidence type="ECO:0000313" key="3">
    <source>
        <dbReference type="Proteomes" id="UP001190700"/>
    </source>
</evidence>
<accession>A0AAE0FU45</accession>
<organism evidence="2 3">
    <name type="scientific">Cymbomonas tetramitiformis</name>
    <dbReference type="NCBI Taxonomy" id="36881"/>
    <lineage>
        <taxon>Eukaryota</taxon>
        <taxon>Viridiplantae</taxon>
        <taxon>Chlorophyta</taxon>
        <taxon>Pyramimonadophyceae</taxon>
        <taxon>Pyramimonadales</taxon>
        <taxon>Pyramimonadaceae</taxon>
        <taxon>Cymbomonas</taxon>
    </lineage>
</organism>